<dbReference type="InterPro" id="IPR036047">
    <property type="entry name" value="F-box-like_dom_sf"/>
</dbReference>
<dbReference type="SUPFAM" id="SSF81383">
    <property type="entry name" value="F-box domain"/>
    <property type="match status" value="1"/>
</dbReference>
<dbReference type="Pfam" id="PF12937">
    <property type="entry name" value="F-box-like"/>
    <property type="match status" value="1"/>
</dbReference>
<evidence type="ECO:0000259" key="1">
    <source>
        <dbReference type="PROSITE" id="PS50181"/>
    </source>
</evidence>
<feature type="domain" description="F-box" evidence="1">
    <location>
        <begin position="3"/>
        <end position="50"/>
    </location>
</feature>
<protein>
    <recommendedName>
        <fullName evidence="1">F-box domain-containing protein</fullName>
    </recommendedName>
</protein>
<evidence type="ECO:0000313" key="2">
    <source>
        <dbReference type="EMBL" id="WVZ88321.1"/>
    </source>
</evidence>
<dbReference type="Proteomes" id="UP001341281">
    <property type="component" value="Chromosome 08"/>
</dbReference>
<proteinExistence type="predicted"/>
<dbReference type="AlphaFoldDB" id="A0AAQ3UAT1"/>
<sequence>MATAALASLPDDAVVGVLRALPMQSLAVARCVCKAWRDIVDDRALLYPYLCPRSVRGAFINYVDHNRPHHFARPTSSSTLPQVDGMLRFLPNDHRRDWWSLLDHCNGLLLCDIDWESTLCICNPATRRWTMLPPGADGKCHRYAGAYVAFDPAVSPHYEVILIPELPEKPPSPKQQDLRKERWVLPEDAPLCLDRLFSLSPDDDDIISICDEEEEFEQLPTMNDEESLEHDIVDDEPCRLMEWPPSPWMLRVFSSRTGHWEERSFVSESKPAGTVEQMRLDPEEPTFRGPRRRYAIYHHGSLYVHCRGSFVIRLSLSKGKYQIIEAPANIEYTKPYLGKLQKSVCFGIVHDNQLKIWILNEPCGKMEWVLKYEVEVGLYAKYLGAMPYGKNGRQPDGSWIVQEDNINTEYTDDGVETPLERNYEWDSDNDDIVNIEGQEYYFWSQGLNIIGFHPFKEVVFMVEWFGVVAYHLNSSKIQYLGNSRPKCYFRNHTNGIYESFVYTPCMIGELVHGDETGQSSCEEDY</sequence>
<name>A0AAQ3UAT1_PASNO</name>
<dbReference type="Gene3D" id="1.20.1280.50">
    <property type="match status" value="1"/>
</dbReference>
<gene>
    <name evidence="2" type="ORF">U9M48_034856</name>
</gene>
<organism evidence="2 3">
    <name type="scientific">Paspalum notatum var. saurae</name>
    <dbReference type="NCBI Taxonomy" id="547442"/>
    <lineage>
        <taxon>Eukaryota</taxon>
        <taxon>Viridiplantae</taxon>
        <taxon>Streptophyta</taxon>
        <taxon>Embryophyta</taxon>
        <taxon>Tracheophyta</taxon>
        <taxon>Spermatophyta</taxon>
        <taxon>Magnoliopsida</taxon>
        <taxon>Liliopsida</taxon>
        <taxon>Poales</taxon>
        <taxon>Poaceae</taxon>
        <taxon>PACMAD clade</taxon>
        <taxon>Panicoideae</taxon>
        <taxon>Andropogonodae</taxon>
        <taxon>Paspaleae</taxon>
        <taxon>Paspalinae</taxon>
        <taxon>Paspalum</taxon>
    </lineage>
</organism>
<dbReference type="PANTHER" id="PTHR34591:SF21">
    <property type="entry name" value="F-BOX DOMAIN CONTAINING PROTEIN, EXPRESSED"/>
    <property type="match status" value="1"/>
</dbReference>
<dbReference type="EMBL" id="CP144752">
    <property type="protein sequence ID" value="WVZ88321.1"/>
    <property type="molecule type" value="Genomic_DNA"/>
</dbReference>
<dbReference type="PROSITE" id="PS50181">
    <property type="entry name" value="FBOX"/>
    <property type="match status" value="1"/>
</dbReference>
<dbReference type="PANTHER" id="PTHR34591">
    <property type="entry name" value="OS03G0653100 PROTEIN-RELATED"/>
    <property type="match status" value="1"/>
</dbReference>
<keyword evidence="3" id="KW-1185">Reference proteome</keyword>
<dbReference type="SMART" id="SM00256">
    <property type="entry name" value="FBOX"/>
    <property type="match status" value="1"/>
</dbReference>
<reference evidence="2 3" key="1">
    <citation type="submission" date="2024-02" db="EMBL/GenBank/DDBJ databases">
        <title>High-quality chromosome-scale genome assembly of Pensacola bahiagrass (Paspalum notatum Flugge var. saurae).</title>
        <authorList>
            <person name="Vega J.M."/>
            <person name="Podio M."/>
            <person name="Orjuela J."/>
            <person name="Siena L.A."/>
            <person name="Pessino S.C."/>
            <person name="Combes M.C."/>
            <person name="Mariac C."/>
            <person name="Albertini E."/>
            <person name="Pupilli F."/>
            <person name="Ortiz J.P.A."/>
            <person name="Leblanc O."/>
        </authorList>
    </citation>
    <scope>NUCLEOTIDE SEQUENCE [LARGE SCALE GENOMIC DNA]</scope>
    <source>
        <strain evidence="2">R1</strain>
        <tissue evidence="2">Leaf</tissue>
    </source>
</reference>
<dbReference type="InterPro" id="IPR001810">
    <property type="entry name" value="F-box_dom"/>
</dbReference>
<evidence type="ECO:0000313" key="3">
    <source>
        <dbReference type="Proteomes" id="UP001341281"/>
    </source>
</evidence>
<accession>A0AAQ3UAT1</accession>